<dbReference type="GO" id="GO:0008017">
    <property type="term" value="F:microtubule binding"/>
    <property type="evidence" value="ECO:0007669"/>
    <property type="project" value="TreeGrafter"/>
</dbReference>
<dbReference type="AlphaFoldDB" id="A0A8B9Y4D3"/>
<dbReference type="Gene3D" id="1.10.418.10">
    <property type="entry name" value="Calponin-like domain"/>
    <property type="match status" value="1"/>
</dbReference>
<feature type="domain" description="HOOK N-terminal" evidence="7">
    <location>
        <begin position="11"/>
        <end position="111"/>
    </location>
</feature>
<reference evidence="8" key="1">
    <citation type="submission" date="2019-05" db="EMBL/GenBank/DDBJ databases">
        <authorList>
            <person name="Zhang S."/>
            <person name="Liu J."/>
        </authorList>
    </citation>
    <scope>NUCLEOTIDE SEQUENCE [LARGE SCALE GENOMIC DNA]</scope>
</reference>
<evidence type="ECO:0000256" key="5">
    <source>
        <dbReference type="ARBA" id="ARBA00061299"/>
    </source>
</evidence>
<evidence type="ECO:0000313" key="8">
    <source>
        <dbReference type="Ensembl" id="ENSBGRP00000028752.1"/>
    </source>
</evidence>
<feature type="coiled-coil region" evidence="6">
    <location>
        <begin position="195"/>
        <end position="374"/>
    </location>
</feature>
<dbReference type="GO" id="GO:0005085">
    <property type="term" value="F:guanyl-nucleotide exchange factor activity"/>
    <property type="evidence" value="ECO:0007669"/>
    <property type="project" value="UniProtKB-KW"/>
</dbReference>
<evidence type="ECO:0000256" key="2">
    <source>
        <dbReference type="ARBA" id="ARBA00022490"/>
    </source>
</evidence>
<dbReference type="GO" id="GO:0031122">
    <property type="term" value="P:cytoplasmic microtubule organization"/>
    <property type="evidence" value="ECO:0007669"/>
    <property type="project" value="TreeGrafter"/>
</dbReference>
<dbReference type="PANTHER" id="PTHR18947">
    <property type="entry name" value="HOOK PROTEINS"/>
    <property type="match status" value="1"/>
</dbReference>
<gene>
    <name evidence="8" type="primary">CCDC88A</name>
</gene>
<keyword evidence="2" id="KW-0963">Cytoplasm</keyword>
<comment type="similarity">
    <text evidence="5">Belongs to the CCDC88 family.</text>
</comment>
<evidence type="ECO:0000256" key="3">
    <source>
        <dbReference type="ARBA" id="ARBA00022658"/>
    </source>
</evidence>
<dbReference type="GO" id="GO:0007165">
    <property type="term" value="P:signal transduction"/>
    <property type="evidence" value="ECO:0007669"/>
    <property type="project" value="UniProtKB-ARBA"/>
</dbReference>
<evidence type="ECO:0000256" key="4">
    <source>
        <dbReference type="ARBA" id="ARBA00023054"/>
    </source>
</evidence>
<protein>
    <submittedName>
        <fullName evidence="8">Coiled-coil domain containing 88A</fullName>
    </submittedName>
</protein>
<feature type="coiled-coil region" evidence="6">
    <location>
        <begin position="411"/>
        <end position="765"/>
    </location>
</feature>
<dbReference type="InterPro" id="IPR043936">
    <property type="entry name" value="HOOK_N"/>
</dbReference>
<keyword evidence="3" id="KW-0344">Guanine-nucleotide releasing factor</keyword>
<dbReference type="FunFam" id="1.10.418.10:FF:000035">
    <property type="entry name" value="girdin isoform X1"/>
    <property type="match status" value="1"/>
</dbReference>
<dbReference type="Proteomes" id="UP000694520">
    <property type="component" value="Chromosome 9"/>
</dbReference>
<dbReference type="Pfam" id="PF19047">
    <property type="entry name" value="HOOK_N"/>
    <property type="match status" value="1"/>
</dbReference>
<comment type="subcellular location">
    <subcellularLocation>
        <location evidence="1">Cytoplasm</location>
    </subcellularLocation>
</comment>
<sequence length="765" mass="90034">MLQINPKSESQRVNKKVNNDASLRIHNLSILVRQIKFYYQETLQQLIMMSLPNVLIIGKNPFSEQGTEEVKKLLLLLLGCAVQCQKKEEFIERIQGLDFDTKAAVAAHIQEVTHNQENVFDLQWMEVTDMSQEEIEPLLKNMVLHLKRLIDERDEHSETIVELSEERDGLHFLPHASSSAQSPCGSPGMKRTESRQHLSVELADAKAKIRRLRQELEEKTEQLLDCKQELEQMEIELKRLQQENMNLLSDARSARMYRDELDALREKAVRVDKLESEVSRYKERLHDIEFYKARVEELKEDNQVLLETKTMLEDQLEGTRARSDKLHELEKENLQLKAKLHDMEMERDMDRKKIEELMEENMTLEMAQKQSMDESLHLGWELEQISRTSELSEAPQKSLGHEVNELTSSRLLKLEMENQSLTKTVEELRSTMDSAEGTTSKILKIEKENQRLSKKVEILENEIIQEKQSLQNCQNLSKDLMKEKAQLEKTIETLRENSERQIKILEQENEHLNQTVSSLRQRSQISAEARVKDIEKENKILHESIKETSSKLSKTEFEKRQIRKELEHYKEKGERAEELENELHHLEKENELLQKKITNLKITCEKIEALEQENSELERENRKFKKTLDSFKNLTFQLESLEKENSQLDEENLELRRSVESLKCASMKMAQLQLENKELESEKEQLKKGLELMKASFKKTERLEVSYQGLDTENQRLQKALENSNKKIQQLESELQDLEMENQTLQKNLEELKISSKRLEQLERK</sequence>
<dbReference type="GO" id="GO:0005737">
    <property type="term" value="C:cytoplasm"/>
    <property type="evidence" value="ECO:0007669"/>
    <property type="project" value="UniProtKB-SubCell"/>
</dbReference>
<dbReference type="GO" id="GO:0051959">
    <property type="term" value="F:dynein light intermediate chain binding"/>
    <property type="evidence" value="ECO:0007669"/>
    <property type="project" value="TreeGrafter"/>
</dbReference>
<dbReference type="GeneTree" id="ENSGT00940000155559"/>
<keyword evidence="4 6" id="KW-0175">Coiled coil</keyword>
<dbReference type="GO" id="GO:0030705">
    <property type="term" value="P:cytoskeleton-dependent intracellular transport"/>
    <property type="evidence" value="ECO:0007669"/>
    <property type="project" value="InterPro"/>
</dbReference>
<organism evidence="8 9">
    <name type="scientific">Bos mutus grunniens</name>
    <name type="common">Wild yak</name>
    <name type="synonym">Bos grunniens</name>
    <dbReference type="NCBI Taxonomy" id="30521"/>
    <lineage>
        <taxon>Eukaryota</taxon>
        <taxon>Metazoa</taxon>
        <taxon>Chordata</taxon>
        <taxon>Craniata</taxon>
        <taxon>Vertebrata</taxon>
        <taxon>Euteleostomi</taxon>
        <taxon>Mammalia</taxon>
        <taxon>Eutheria</taxon>
        <taxon>Laurasiatheria</taxon>
        <taxon>Artiodactyla</taxon>
        <taxon>Ruminantia</taxon>
        <taxon>Pecora</taxon>
        <taxon>Bovidae</taxon>
        <taxon>Bovinae</taxon>
        <taxon>Bos</taxon>
    </lineage>
</organism>
<evidence type="ECO:0000313" key="9">
    <source>
        <dbReference type="Proteomes" id="UP000694520"/>
    </source>
</evidence>
<dbReference type="InterPro" id="IPR036872">
    <property type="entry name" value="CH_dom_sf"/>
</dbReference>
<name>A0A8B9Y4D3_BOSMU</name>
<evidence type="ECO:0000256" key="6">
    <source>
        <dbReference type="SAM" id="Coils"/>
    </source>
</evidence>
<evidence type="ECO:0000259" key="7">
    <source>
        <dbReference type="Pfam" id="PF19047"/>
    </source>
</evidence>
<accession>A0A8B9Y4D3</accession>
<dbReference type="SUPFAM" id="SSF116907">
    <property type="entry name" value="Hook domain"/>
    <property type="match status" value="1"/>
</dbReference>
<dbReference type="GO" id="GO:0005813">
    <property type="term" value="C:centrosome"/>
    <property type="evidence" value="ECO:0007669"/>
    <property type="project" value="TreeGrafter"/>
</dbReference>
<reference evidence="8" key="3">
    <citation type="submission" date="2025-09" db="UniProtKB">
        <authorList>
            <consortium name="Ensembl"/>
        </authorList>
    </citation>
    <scope>IDENTIFICATION</scope>
</reference>
<dbReference type="PANTHER" id="PTHR18947:SF30">
    <property type="entry name" value="GIRDIN"/>
    <property type="match status" value="1"/>
</dbReference>
<keyword evidence="9" id="KW-1185">Reference proteome</keyword>
<evidence type="ECO:0000256" key="1">
    <source>
        <dbReference type="ARBA" id="ARBA00004496"/>
    </source>
</evidence>
<reference evidence="8" key="2">
    <citation type="submission" date="2025-08" db="UniProtKB">
        <authorList>
            <consortium name="Ensembl"/>
        </authorList>
    </citation>
    <scope>IDENTIFICATION</scope>
</reference>
<proteinExistence type="inferred from homology"/>
<dbReference type="Ensembl" id="ENSBGRT00000033295.1">
    <property type="protein sequence ID" value="ENSBGRP00000028752.1"/>
    <property type="gene ID" value="ENSBGRG00000017768.1"/>
</dbReference>